<name>A0A1Y2AAV4_9PLEO</name>
<organism evidence="2 3">
    <name type="scientific">Clohesyomyces aquaticus</name>
    <dbReference type="NCBI Taxonomy" id="1231657"/>
    <lineage>
        <taxon>Eukaryota</taxon>
        <taxon>Fungi</taxon>
        <taxon>Dikarya</taxon>
        <taxon>Ascomycota</taxon>
        <taxon>Pezizomycotina</taxon>
        <taxon>Dothideomycetes</taxon>
        <taxon>Pleosporomycetidae</taxon>
        <taxon>Pleosporales</taxon>
        <taxon>Lindgomycetaceae</taxon>
        <taxon>Clohesyomyces</taxon>
    </lineage>
</organism>
<proteinExistence type="predicted"/>
<dbReference type="Proteomes" id="UP000193144">
    <property type="component" value="Unassembled WGS sequence"/>
</dbReference>
<evidence type="ECO:0000313" key="3">
    <source>
        <dbReference type="Proteomes" id="UP000193144"/>
    </source>
</evidence>
<keyword evidence="3" id="KW-1185">Reference proteome</keyword>
<evidence type="ECO:0000313" key="2">
    <source>
        <dbReference type="EMBL" id="ORY19420.1"/>
    </source>
</evidence>
<gene>
    <name evidence="2" type="ORF">BCR34DRAFT_128239</name>
</gene>
<feature type="signal peptide" evidence="1">
    <location>
        <begin position="1"/>
        <end position="34"/>
    </location>
</feature>
<evidence type="ECO:0000256" key="1">
    <source>
        <dbReference type="SAM" id="SignalP"/>
    </source>
</evidence>
<keyword evidence="1" id="KW-0732">Signal</keyword>
<dbReference type="EMBL" id="MCFA01000002">
    <property type="protein sequence ID" value="ORY19420.1"/>
    <property type="molecule type" value="Genomic_DNA"/>
</dbReference>
<reference evidence="2 3" key="1">
    <citation type="submission" date="2016-07" db="EMBL/GenBank/DDBJ databases">
        <title>Pervasive Adenine N6-methylation of Active Genes in Fungi.</title>
        <authorList>
            <consortium name="DOE Joint Genome Institute"/>
            <person name="Mondo S.J."/>
            <person name="Dannebaum R.O."/>
            <person name="Kuo R.C."/>
            <person name="Labutti K."/>
            <person name="Haridas S."/>
            <person name="Kuo A."/>
            <person name="Salamov A."/>
            <person name="Ahrendt S.R."/>
            <person name="Lipzen A."/>
            <person name="Sullivan W."/>
            <person name="Andreopoulos W.B."/>
            <person name="Clum A."/>
            <person name="Lindquist E."/>
            <person name="Daum C."/>
            <person name="Ramamoorthy G.K."/>
            <person name="Gryganskyi A."/>
            <person name="Culley D."/>
            <person name="Magnuson J.K."/>
            <person name="James T.Y."/>
            <person name="O'Malley M.A."/>
            <person name="Stajich J.E."/>
            <person name="Spatafora J.W."/>
            <person name="Visel A."/>
            <person name="Grigoriev I.V."/>
        </authorList>
    </citation>
    <scope>NUCLEOTIDE SEQUENCE [LARGE SCALE GENOMIC DNA]</scope>
    <source>
        <strain evidence="2 3">CBS 115471</strain>
    </source>
</reference>
<accession>A0A1Y2AAV4</accession>
<evidence type="ECO:0008006" key="4">
    <source>
        <dbReference type="Google" id="ProtNLM"/>
    </source>
</evidence>
<dbReference type="AlphaFoldDB" id="A0A1Y2AAV4"/>
<comment type="caution">
    <text evidence="2">The sequence shown here is derived from an EMBL/GenBank/DDBJ whole genome shotgun (WGS) entry which is preliminary data.</text>
</comment>
<sequence length="133" mass="14664">MCRYCLLSCIVVRYAPPPPWRLVALLSLLAGVDGAFCFDPSGASPVVYGVYLRAVAAVARFGPLRNYAISIFYSCAHYLLRLVPRLLKYNPSSMAEKIICNMFPTKFLTILTLFPSASTSVSALWAGDRQASY</sequence>
<protein>
    <recommendedName>
        <fullName evidence="4">Secreted protein</fullName>
    </recommendedName>
</protein>
<feature type="chain" id="PRO_5012146750" description="Secreted protein" evidence="1">
    <location>
        <begin position="35"/>
        <end position="133"/>
    </location>
</feature>